<gene>
    <name evidence="1" type="ORF">DFH08DRAFT_969813</name>
</gene>
<keyword evidence="2" id="KW-1185">Reference proteome</keyword>
<accession>A0AAD6ZGY5</accession>
<sequence>MPPYLAGRIHFSKASLHGITYVRLHGVWKEWEVVVWNDKFDTQATIARAHSKRETYEVFGKMWPALLNASLEWK</sequence>
<comment type="caution">
    <text evidence="1">The sequence shown here is derived from an EMBL/GenBank/DDBJ whole genome shotgun (WGS) entry which is preliminary data.</text>
</comment>
<organism evidence="1 2">
    <name type="scientific">Mycena albidolilacea</name>
    <dbReference type="NCBI Taxonomy" id="1033008"/>
    <lineage>
        <taxon>Eukaryota</taxon>
        <taxon>Fungi</taxon>
        <taxon>Dikarya</taxon>
        <taxon>Basidiomycota</taxon>
        <taxon>Agaricomycotina</taxon>
        <taxon>Agaricomycetes</taxon>
        <taxon>Agaricomycetidae</taxon>
        <taxon>Agaricales</taxon>
        <taxon>Marasmiineae</taxon>
        <taxon>Mycenaceae</taxon>
        <taxon>Mycena</taxon>
    </lineage>
</organism>
<dbReference type="Proteomes" id="UP001218218">
    <property type="component" value="Unassembled WGS sequence"/>
</dbReference>
<proteinExistence type="predicted"/>
<dbReference type="EMBL" id="JARIHO010000049">
    <property type="protein sequence ID" value="KAJ7321920.1"/>
    <property type="molecule type" value="Genomic_DNA"/>
</dbReference>
<protein>
    <submittedName>
        <fullName evidence="1">Uncharacterized protein</fullName>
    </submittedName>
</protein>
<name>A0AAD6ZGY5_9AGAR</name>
<evidence type="ECO:0000313" key="2">
    <source>
        <dbReference type="Proteomes" id="UP001218218"/>
    </source>
</evidence>
<dbReference type="AlphaFoldDB" id="A0AAD6ZGY5"/>
<reference evidence="1" key="1">
    <citation type="submission" date="2023-03" db="EMBL/GenBank/DDBJ databases">
        <title>Massive genome expansion in bonnet fungi (Mycena s.s.) driven by repeated elements and novel gene families across ecological guilds.</title>
        <authorList>
            <consortium name="Lawrence Berkeley National Laboratory"/>
            <person name="Harder C.B."/>
            <person name="Miyauchi S."/>
            <person name="Viragh M."/>
            <person name="Kuo A."/>
            <person name="Thoen E."/>
            <person name="Andreopoulos B."/>
            <person name="Lu D."/>
            <person name="Skrede I."/>
            <person name="Drula E."/>
            <person name="Henrissat B."/>
            <person name="Morin E."/>
            <person name="Kohler A."/>
            <person name="Barry K."/>
            <person name="LaButti K."/>
            <person name="Morin E."/>
            <person name="Salamov A."/>
            <person name="Lipzen A."/>
            <person name="Mereny Z."/>
            <person name="Hegedus B."/>
            <person name="Baldrian P."/>
            <person name="Stursova M."/>
            <person name="Weitz H."/>
            <person name="Taylor A."/>
            <person name="Grigoriev I.V."/>
            <person name="Nagy L.G."/>
            <person name="Martin F."/>
            <person name="Kauserud H."/>
        </authorList>
    </citation>
    <scope>NUCLEOTIDE SEQUENCE</scope>
    <source>
        <strain evidence="1">CBHHK002</strain>
    </source>
</reference>
<evidence type="ECO:0000313" key="1">
    <source>
        <dbReference type="EMBL" id="KAJ7321920.1"/>
    </source>
</evidence>